<evidence type="ECO:0000313" key="2">
    <source>
        <dbReference type="Proteomes" id="UP000319257"/>
    </source>
</evidence>
<protein>
    <submittedName>
        <fullName evidence="1">Uncharacterized protein</fullName>
    </submittedName>
</protein>
<organism evidence="1 2">
    <name type="scientific">Thyridium curvatum</name>
    <dbReference type="NCBI Taxonomy" id="1093900"/>
    <lineage>
        <taxon>Eukaryota</taxon>
        <taxon>Fungi</taxon>
        <taxon>Dikarya</taxon>
        <taxon>Ascomycota</taxon>
        <taxon>Pezizomycotina</taxon>
        <taxon>Sordariomycetes</taxon>
        <taxon>Sordariomycetidae</taxon>
        <taxon>Thyridiales</taxon>
        <taxon>Thyridiaceae</taxon>
        <taxon>Thyridium</taxon>
    </lineage>
</organism>
<name>A0A507BFJ6_9PEZI</name>
<accession>A0A507BFJ6</accession>
<keyword evidence="2" id="KW-1185">Reference proteome</keyword>
<dbReference type="RefSeq" id="XP_030997452.1">
    <property type="nucleotide sequence ID" value="XM_031142232.1"/>
</dbReference>
<sequence length="150" mass="17223">MSDFTDIKMLGAKIGVQVLRLQDTREAFLKWARDIEVIARAKGLGYILRNTEVLAEEPQITDYIFFANDTMTGVEMYRKELEEHRDLVRRSRLARCLLDFWVDDAVRKAVHDVDDPYDAWDALHETFGVALKRSSKKEDCGADAGLAKIE</sequence>
<dbReference type="AlphaFoldDB" id="A0A507BFJ6"/>
<dbReference type="InParanoid" id="A0A507BFJ6"/>
<dbReference type="EMBL" id="SKBQ01000001">
    <property type="protein sequence ID" value="TPX15741.1"/>
    <property type="molecule type" value="Genomic_DNA"/>
</dbReference>
<proteinExistence type="predicted"/>
<gene>
    <name evidence="1" type="ORF">E0L32_000075</name>
</gene>
<dbReference type="Proteomes" id="UP000319257">
    <property type="component" value="Unassembled WGS sequence"/>
</dbReference>
<comment type="caution">
    <text evidence="1">The sequence shown here is derived from an EMBL/GenBank/DDBJ whole genome shotgun (WGS) entry which is preliminary data.</text>
</comment>
<reference evidence="1 2" key="1">
    <citation type="submission" date="2019-06" db="EMBL/GenBank/DDBJ databases">
        <title>Draft genome sequence of the filamentous fungus Phialemoniopsis curvata isolated from diesel fuel.</title>
        <authorList>
            <person name="Varaljay V.A."/>
            <person name="Lyon W.J."/>
            <person name="Crouch A.L."/>
            <person name="Drake C.E."/>
            <person name="Hollomon J.M."/>
            <person name="Nadeau L.J."/>
            <person name="Nunn H.S."/>
            <person name="Stevenson B.S."/>
            <person name="Bojanowski C.L."/>
            <person name="Crookes-Goodson W.J."/>
        </authorList>
    </citation>
    <scope>NUCLEOTIDE SEQUENCE [LARGE SCALE GENOMIC DNA]</scope>
    <source>
        <strain evidence="1 2">D216</strain>
    </source>
</reference>
<evidence type="ECO:0000313" key="1">
    <source>
        <dbReference type="EMBL" id="TPX15741.1"/>
    </source>
</evidence>
<dbReference type="GeneID" id="41967522"/>